<dbReference type="STRING" id="307972.A0A2G8K783"/>
<dbReference type="GO" id="GO:0016020">
    <property type="term" value="C:membrane"/>
    <property type="evidence" value="ECO:0007669"/>
    <property type="project" value="UniProtKB-SubCell"/>
</dbReference>
<dbReference type="AlphaFoldDB" id="A0A2G8K783"/>
<organism evidence="8 9">
    <name type="scientific">Stichopus japonicus</name>
    <name type="common">Sea cucumber</name>
    <dbReference type="NCBI Taxonomy" id="307972"/>
    <lineage>
        <taxon>Eukaryota</taxon>
        <taxon>Metazoa</taxon>
        <taxon>Echinodermata</taxon>
        <taxon>Eleutherozoa</taxon>
        <taxon>Echinozoa</taxon>
        <taxon>Holothuroidea</taxon>
        <taxon>Aspidochirotacea</taxon>
        <taxon>Aspidochirotida</taxon>
        <taxon>Stichopodidae</taxon>
        <taxon>Apostichopus</taxon>
    </lineage>
</organism>
<evidence type="ECO:0000256" key="1">
    <source>
        <dbReference type="ARBA" id="ARBA00004141"/>
    </source>
</evidence>
<name>A0A2G8K783_STIJA</name>
<evidence type="ECO:0000313" key="8">
    <source>
        <dbReference type="EMBL" id="PIK43868.1"/>
    </source>
</evidence>
<comment type="subcellular location">
    <subcellularLocation>
        <location evidence="1">Membrane</location>
        <topology evidence="1">Multi-pass membrane protein</topology>
    </subcellularLocation>
</comment>
<dbReference type="SUPFAM" id="SSF103506">
    <property type="entry name" value="Mitochondrial carrier"/>
    <property type="match status" value="1"/>
</dbReference>
<keyword evidence="3 6" id="KW-0812">Transmembrane</keyword>
<gene>
    <name evidence="8" type="ORF">BSL78_19287</name>
</gene>
<evidence type="ECO:0000256" key="2">
    <source>
        <dbReference type="ARBA" id="ARBA00006375"/>
    </source>
</evidence>
<feature type="repeat" description="Solcar" evidence="6">
    <location>
        <begin position="7"/>
        <end position="94"/>
    </location>
</feature>
<evidence type="ECO:0000256" key="5">
    <source>
        <dbReference type="ARBA" id="ARBA00023136"/>
    </source>
</evidence>
<accession>A0A2G8K783</accession>
<dbReference type="PROSITE" id="PS50920">
    <property type="entry name" value="SOLCAR"/>
    <property type="match status" value="1"/>
</dbReference>
<dbReference type="Gene3D" id="1.50.40.10">
    <property type="entry name" value="Mitochondrial carrier domain"/>
    <property type="match status" value="1"/>
</dbReference>
<dbReference type="InterPro" id="IPR018108">
    <property type="entry name" value="MCP_transmembrane"/>
</dbReference>
<dbReference type="Proteomes" id="UP000230750">
    <property type="component" value="Unassembled WGS sequence"/>
</dbReference>
<evidence type="ECO:0000256" key="4">
    <source>
        <dbReference type="ARBA" id="ARBA00022737"/>
    </source>
</evidence>
<keyword evidence="5 6" id="KW-0472">Membrane</keyword>
<dbReference type="EMBL" id="MRZV01000818">
    <property type="protein sequence ID" value="PIK43868.1"/>
    <property type="molecule type" value="Genomic_DNA"/>
</dbReference>
<keyword evidence="4" id="KW-0677">Repeat</keyword>
<sequence>MTNNRDPTPLERLCYGAIAGLCGQTSSYPLDVIRRRMQTAGITKYSYKTIVKTAREIYQEGESKGAVQRPLHELGEGTHRCRISFTVFDMSKNALSDSHLFSTGAK</sequence>
<comment type="similarity">
    <text evidence="2 7">Belongs to the mitochondrial carrier (TC 2.A.29) family.</text>
</comment>
<dbReference type="InterPro" id="IPR023395">
    <property type="entry name" value="MCP_dom_sf"/>
</dbReference>
<reference evidence="8 9" key="1">
    <citation type="journal article" date="2017" name="PLoS Biol.">
        <title>The sea cucumber genome provides insights into morphological evolution and visceral regeneration.</title>
        <authorList>
            <person name="Zhang X."/>
            <person name="Sun L."/>
            <person name="Yuan J."/>
            <person name="Sun Y."/>
            <person name="Gao Y."/>
            <person name="Zhang L."/>
            <person name="Li S."/>
            <person name="Dai H."/>
            <person name="Hamel J.F."/>
            <person name="Liu C."/>
            <person name="Yu Y."/>
            <person name="Liu S."/>
            <person name="Lin W."/>
            <person name="Guo K."/>
            <person name="Jin S."/>
            <person name="Xu P."/>
            <person name="Storey K.B."/>
            <person name="Huan P."/>
            <person name="Zhang T."/>
            <person name="Zhou Y."/>
            <person name="Zhang J."/>
            <person name="Lin C."/>
            <person name="Li X."/>
            <person name="Xing L."/>
            <person name="Huo D."/>
            <person name="Sun M."/>
            <person name="Wang L."/>
            <person name="Mercier A."/>
            <person name="Li F."/>
            <person name="Yang H."/>
            <person name="Xiang J."/>
        </authorList>
    </citation>
    <scope>NUCLEOTIDE SEQUENCE [LARGE SCALE GENOMIC DNA]</scope>
    <source>
        <strain evidence="8">Shaxun</strain>
        <tissue evidence="8">Muscle</tissue>
    </source>
</reference>
<evidence type="ECO:0000256" key="3">
    <source>
        <dbReference type="ARBA" id="ARBA00022692"/>
    </source>
</evidence>
<dbReference type="PANTHER" id="PTHR24089">
    <property type="entry name" value="SOLUTE CARRIER FAMILY 25"/>
    <property type="match status" value="1"/>
</dbReference>
<evidence type="ECO:0000256" key="7">
    <source>
        <dbReference type="RuleBase" id="RU000488"/>
    </source>
</evidence>
<proteinExistence type="inferred from homology"/>
<evidence type="ECO:0000256" key="6">
    <source>
        <dbReference type="PROSITE-ProRule" id="PRU00282"/>
    </source>
</evidence>
<dbReference type="OrthoDB" id="270584at2759"/>
<evidence type="ECO:0000313" key="9">
    <source>
        <dbReference type="Proteomes" id="UP000230750"/>
    </source>
</evidence>
<keyword evidence="9" id="KW-1185">Reference proteome</keyword>
<keyword evidence="7" id="KW-0813">Transport</keyword>
<dbReference type="Pfam" id="PF00153">
    <property type="entry name" value="Mito_carr"/>
    <property type="match status" value="1"/>
</dbReference>
<comment type="caution">
    <text evidence="8">The sequence shown here is derived from an EMBL/GenBank/DDBJ whole genome shotgun (WGS) entry which is preliminary data.</text>
</comment>
<protein>
    <submittedName>
        <fullName evidence="8">Putative mitochondrial coenzyme A transporter SLC25A42 isoform X2</fullName>
    </submittedName>
</protein>